<keyword evidence="6" id="KW-1185">Reference proteome</keyword>
<dbReference type="SMART" id="SM00345">
    <property type="entry name" value="HTH_GNTR"/>
    <property type="match status" value="1"/>
</dbReference>
<evidence type="ECO:0000256" key="1">
    <source>
        <dbReference type="ARBA" id="ARBA00023015"/>
    </source>
</evidence>
<dbReference type="RefSeq" id="WP_227321622.1">
    <property type="nucleotide sequence ID" value="NZ_JAESVB010000004.1"/>
</dbReference>
<dbReference type="PANTHER" id="PTHR44846:SF17">
    <property type="entry name" value="GNTR-FAMILY TRANSCRIPTIONAL REGULATOR"/>
    <property type="match status" value="1"/>
</dbReference>
<evidence type="ECO:0000256" key="3">
    <source>
        <dbReference type="ARBA" id="ARBA00023163"/>
    </source>
</evidence>
<dbReference type="SUPFAM" id="SSF46785">
    <property type="entry name" value="Winged helix' DNA-binding domain"/>
    <property type="match status" value="1"/>
</dbReference>
<dbReference type="InterPro" id="IPR050679">
    <property type="entry name" value="Bact_HTH_transcr_reg"/>
</dbReference>
<dbReference type="GO" id="GO:0045892">
    <property type="term" value="P:negative regulation of DNA-templated transcription"/>
    <property type="evidence" value="ECO:0007669"/>
    <property type="project" value="TreeGrafter"/>
</dbReference>
<dbReference type="Gene3D" id="1.10.10.10">
    <property type="entry name" value="Winged helix-like DNA-binding domain superfamily/Winged helix DNA-binding domain"/>
    <property type="match status" value="1"/>
</dbReference>
<dbReference type="InterPro" id="IPR000524">
    <property type="entry name" value="Tscrpt_reg_HTH_GntR"/>
</dbReference>
<reference evidence="5" key="1">
    <citation type="journal article" date="2021" name="Microorganisms">
        <title>Acidisoma silvae sp. nov. and Acidisomacellulosilytica sp. nov., Two Acidophilic Bacteria Isolated from Decaying Wood, Hydrolyzing Cellulose and Producing Poly-3-hydroxybutyrate.</title>
        <authorList>
            <person name="Mieszkin S."/>
            <person name="Pouder E."/>
            <person name="Uroz S."/>
            <person name="Simon-Colin C."/>
            <person name="Alain K."/>
        </authorList>
    </citation>
    <scope>NUCLEOTIDE SEQUENCE</scope>
    <source>
        <strain evidence="5">HW T2.11</strain>
    </source>
</reference>
<dbReference type="GO" id="GO:0003700">
    <property type="term" value="F:DNA-binding transcription factor activity"/>
    <property type="evidence" value="ECO:0007669"/>
    <property type="project" value="InterPro"/>
</dbReference>
<evidence type="ECO:0000313" key="5">
    <source>
        <dbReference type="EMBL" id="MCB8875982.1"/>
    </source>
</evidence>
<dbReference type="EMBL" id="JAESVB010000004">
    <property type="protein sequence ID" value="MCB8875982.1"/>
    <property type="molecule type" value="Genomic_DNA"/>
</dbReference>
<dbReference type="PANTHER" id="PTHR44846">
    <property type="entry name" value="MANNOSYL-D-GLYCERATE TRANSPORT/METABOLISM SYSTEM REPRESSOR MNGR-RELATED"/>
    <property type="match status" value="1"/>
</dbReference>
<keyword evidence="3" id="KW-0804">Transcription</keyword>
<dbReference type="GO" id="GO:0003677">
    <property type="term" value="F:DNA binding"/>
    <property type="evidence" value="ECO:0007669"/>
    <property type="project" value="UniProtKB-KW"/>
</dbReference>
<sequence length="235" mass="25657">MAAKYQRLADLLTRDIQTGAFQPGERLPGENDLARKFDVSRSTIRQALSSLQDAGLIETWTGAGSFVCYDGARLDDDLGWSRALARHGVVQAPRILRFDRMEDAALAETLALPTAVFLALDRVRSTESGKPISLERSRLPWRDSFAGVIEGGLVDGSLRRTLEALDIRPVGGTESVDLVRLSAADAAELQQPEGEPFLGTTRIVHDAAGAIVEHVRSRLHPSHFTLQLSFGETLK</sequence>
<dbReference type="PRINTS" id="PR00035">
    <property type="entry name" value="HTHGNTR"/>
</dbReference>
<comment type="caution">
    <text evidence="5">The sequence shown here is derived from an EMBL/GenBank/DDBJ whole genome shotgun (WGS) entry which is preliminary data.</text>
</comment>
<keyword evidence="2" id="KW-0238">DNA-binding</keyword>
<reference evidence="5" key="2">
    <citation type="submission" date="2021-01" db="EMBL/GenBank/DDBJ databases">
        <authorList>
            <person name="Mieszkin S."/>
            <person name="Pouder E."/>
            <person name="Alain K."/>
        </authorList>
    </citation>
    <scope>NUCLEOTIDE SEQUENCE</scope>
    <source>
        <strain evidence="5">HW T2.11</strain>
    </source>
</reference>
<keyword evidence="1" id="KW-0805">Transcription regulation</keyword>
<dbReference type="SMART" id="SM00866">
    <property type="entry name" value="UTRA"/>
    <property type="match status" value="1"/>
</dbReference>
<dbReference type="CDD" id="cd07377">
    <property type="entry name" value="WHTH_GntR"/>
    <property type="match status" value="1"/>
</dbReference>
<dbReference type="InterPro" id="IPR028978">
    <property type="entry name" value="Chorismate_lyase_/UTRA_dom_sf"/>
</dbReference>
<accession>A0A963YT09</accession>
<protein>
    <submittedName>
        <fullName evidence="5">GntR family transcriptional regulator</fullName>
    </submittedName>
</protein>
<gene>
    <name evidence="5" type="ORF">ASILVAE211_12385</name>
</gene>
<evidence type="ECO:0000313" key="6">
    <source>
        <dbReference type="Proteomes" id="UP000708298"/>
    </source>
</evidence>
<dbReference type="InterPro" id="IPR011663">
    <property type="entry name" value="UTRA"/>
</dbReference>
<dbReference type="Pfam" id="PF07702">
    <property type="entry name" value="UTRA"/>
    <property type="match status" value="1"/>
</dbReference>
<organism evidence="5 6">
    <name type="scientific">Acidisoma silvae</name>
    <dbReference type="NCBI Taxonomy" id="2802396"/>
    <lineage>
        <taxon>Bacteria</taxon>
        <taxon>Pseudomonadati</taxon>
        <taxon>Pseudomonadota</taxon>
        <taxon>Alphaproteobacteria</taxon>
        <taxon>Acetobacterales</taxon>
        <taxon>Acidocellaceae</taxon>
        <taxon>Acidisoma</taxon>
    </lineage>
</organism>
<name>A0A963YT09_9PROT</name>
<evidence type="ECO:0000256" key="2">
    <source>
        <dbReference type="ARBA" id="ARBA00023125"/>
    </source>
</evidence>
<dbReference type="InterPro" id="IPR036388">
    <property type="entry name" value="WH-like_DNA-bd_sf"/>
</dbReference>
<dbReference type="Gene3D" id="3.40.1410.10">
    <property type="entry name" value="Chorismate lyase-like"/>
    <property type="match status" value="1"/>
</dbReference>
<dbReference type="Proteomes" id="UP000708298">
    <property type="component" value="Unassembled WGS sequence"/>
</dbReference>
<proteinExistence type="predicted"/>
<dbReference type="SUPFAM" id="SSF64288">
    <property type="entry name" value="Chorismate lyase-like"/>
    <property type="match status" value="1"/>
</dbReference>
<dbReference type="AlphaFoldDB" id="A0A963YT09"/>
<dbReference type="InterPro" id="IPR036390">
    <property type="entry name" value="WH_DNA-bd_sf"/>
</dbReference>
<evidence type="ECO:0000259" key="4">
    <source>
        <dbReference type="PROSITE" id="PS50949"/>
    </source>
</evidence>
<feature type="domain" description="HTH gntR-type" evidence="4">
    <location>
        <begin position="2"/>
        <end position="70"/>
    </location>
</feature>
<dbReference type="PROSITE" id="PS50949">
    <property type="entry name" value="HTH_GNTR"/>
    <property type="match status" value="1"/>
</dbReference>
<dbReference type="Pfam" id="PF00392">
    <property type="entry name" value="GntR"/>
    <property type="match status" value="1"/>
</dbReference>